<evidence type="ECO:0000313" key="2">
    <source>
        <dbReference type="EMBL" id="RHY61061.1"/>
    </source>
</evidence>
<accession>A0A397CHG0</accession>
<keyword evidence="6" id="KW-1185">Reference proteome</keyword>
<comment type="caution">
    <text evidence="1">The sequence shown here is derived from an EMBL/GenBank/DDBJ whole genome shotgun (WGS) entry which is preliminary data.</text>
</comment>
<dbReference type="Proteomes" id="UP000265716">
    <property type="component" value="Unassembled WGS sequence"/>
</dbReference>
<reference evidence="4 5" key="2">
    <citation type="submission" date="2018-08" db="EMBL/GenBank/DDBJ databases">
        <title>Aphanomyces genome sequencing and annotation.</title>
        <authorList>
            <person name="Minardi D."/>
            <person name="Oidtmann B."/>
            <person name="Van Der Giezen M."/>
            <person name="Studholme D.J."/>
        </authorList>
    </citation>
    <scope>NUCLEOTIDE SEQUENCE [LARGE SCALE GENOMIC DNA]</scope>
    <source>
        <strain evidence="1 4">SA</strain>
        <strain evidence="2 5">Si</strain>
    </source>
</reference>
<proteinExistence type="predicted"/>
<dbReference type="EMBL" id="QUTB01004579">
    <property type="protein sequence ID" value="RHY61061.1"/>
    <property type="molecule type" value="Genomic_DNA"/>
</dbReference>
<name>A0A397CHG0_APHAT</name>
<dbReference type="VEuPathDB" id="FungiDB:H257_11772"/>
<dbReference type="EMBL" id="QUTC01007758">
    <property type="protein sequence ID" value="RHY46494.1"/>
    <property type="molecule type" value="Genomic_DNA"/>
</dbReference>
<evidence type="ECO:0000313" key="5">
    <source>
        <dbReference type="Proteomes" id="UP000283543"/>
    </source>
</evidence>
<evidence type="ECO:0000313" key="3">
    <source>
        <dbReference type="EMBL" id="RQM27485.1"/>
    </source>
</evidence>
<evidence type="ECO:0000313" key="6">
    <source>
        <dbReference type="Proteomes" id="UP000284702"/>
    </source>
</evidence>
<organism evidence="1 4">
    <name type="scientific">Aphanomyces astaci</name>
    <name type="common">Crayfish plague agent</name>
    <dbReference type="NCBI Taxonomy" id="112090"/>
    <lineage>
        <taxon>Eukaryota</taxon>
        <taxon>Sar</taxon>
        <taxon>Stramenopiles</taxon>
        <taxon>Oomycota</taxon>
        <taxon>Saprolegniomycetes</taxon>
        <taxon>Saprolegniales</taxon>
        <taxon>Verrucalvaceae</taxon>
        <taxon>Aphanomyces</taxon>
    </lineage>
</organism>
<evidence type="ECO:0000313" key="1">
    <source>
        <dbReference type="EMBL" id="RHY46494.1"/>
    </source>
</evidence>
<reference evidence="3 6" key="1">
    <citation type="submission" date="2018-07" db="EMBL/GenBank/DDBJ databases">
        <title>Annotation of Aphanomyces astaci genome assembly.</title>
        <authorList>
            <person name="Studholme D.J."/>
        </authorList>
    </citation>
    <scope>NUCLEOTIDE SEQUENCE [LARGE SCALE GENOMIC DNA]</scope>
    <source>
        <strain evidence="3">Pc</strain>
    </source>
</reference>
<sequence>MSLSQTLARRVNVSTRFALVQMKGQQRRNGGSLNKNKNIEVWNGGRENCDREFAFNASNMGKFLLGTVLPAAIVYHFVMEEQIKHDQIEGKPFTPRRYL</sequence>
<gene>
    <name evidence="3" type="ORF">B5M09_004515</name>
    <name evidence="2" type="ORF">DYB34_012366</name>
    <name evidence="1" type="ORF">DYB38_009513</name>
</gene>
<dbReference type="Proteomes" id="UP000284702">
    <property type="component" value="Unassembled WGS sequence"/>
</dbReference>
<dbReference type="AlphaFoldDB" id="A0A397CHG0"/>
<dbReference type="EMBL" id="MZMZ02002059">
    <property type="protein sequence ID" value="RQM27485.1"/>
    <property type="molecule type" value="Genomic_DNA"/>
</dbReference>
<protein>
    <submittedName>
        <fullName evidence="1">Uncharacterized protein</fullName>
    </submittedName>
</protein>
<evidence type="ECO:0000313" key="4">
    <source>
        <dbReference type="Proteomes" id="UP000265716"/>
    </source>
</evidence>
<dbReference type="Proteomes" id="UP000283543">
    <property type="component" value="Unassembled WGS sequence"/>
</dbReference>